<feature type="compositionally biased region" description="Basic residues" evidence="1">
    <location>
        <begin position="143"/>
        <end position="157"/>
    </location>
</feature>
<dbReference type="EMBL" id="BSYO01000003">
    <property type="protein sequence ID" value="GMH01943.1"/>
    <property type="molecule type" value="Genomic_DNA"/>
</dbReference>
<feature type="compositionally biased region" description="Polar residues" evidence="1">
    <location>
        <begin position="51"/>
        <end position="68"/>
    </location>
</feature>
<feature type="compositionally biased region" description="Polar residues" evidence="1">
    <location>
        <begin position="85"/>
        <end position="100"/>
    </location>
</feature>
<proteinExistence type="predicted"/>
<organism evidence="2 3">
    <name type="scientific">Nepenthes gracilis</name>
    <name type="common">Slender pitcher plant</name>
    <dbReference type="NCBI Taxonomy" id="150966"/>
    <lineage>
        <taxon>Eukaryota</taxon>
        <taxon>Viridiplantae</taxon>
        <taxon>Streptophyta</taxon>
        <taxon>Embryophyta</taxon>
        <taxon>Tracheophyta</taxon>
        <taxon>Spermatophyta</taxon>
        <taxon>Magnoliopsida</taxon>
        <taxon>eudicotyledons</taxon>
        <taxon>Gunneridae</taxon>
        <taxon>Pentapetalae</taxon>
        <taxon>Caryophyllales</taxon>
        <taxon>Nepenthaceae</taxon>
        <taxon>Nepenthes</taxon>
    </lineage>
</organism>
<sequence length="179" mass="19287">MKIPVVFQGPGSERRRPDPSSRAHARLGIGKAPNPYNNLGPGRNIGRPSVGTRQSQVSLSYPTEQPSEVNTAAQTVLQMVETTIQDGVPPTGNQANNQPEPGTRHLAAELDALKEILLAVCANTGTAVPGAAPLAAQASTSKRERRREATRRRRANRHDHAARPHPGGNGRTRRKAPRR</sequence>
<comment type="caution">
    <text evidence="2">The sequence shown here is derived from an EMBL/GenBank/DDBJ whole genome shotgun (WGS) entry which is preliminary data.</text>
</comment>
<evidence type="ECO:0000256" key="1">
    <source>
        <dbReference type="SAM" id="MobiDB-lite"/>
    </source>
</evidence>
<name>A0AAD3S058_NEPGR</name>
<accession>A0AAD3S058</accession>
<reference evidence="2" key="1">
    <citation type="submission" date="2023-05" db="EMBL/GenBank/DDBJ databases">
        <title>Nepenthes gracilis genome sequencing.</title>
        <authorList>
            <person name="Fukushima K."/>
        </authorList>
    </citation>
    <scope>NUCLEOTIDE SEQUENCE</scope>
    <source>
        <strain evidence="2">SING2019-196</strain>
    </source>
</reference>
<dbReference type="AlphaFoldDB" id="A0AAD3S058"/>
<evidence type="ECO:0000313" key="2">
    <source>
        <dbReference type="EMBL" id="GMH01943.1"/>
    </source>
</evidence>
<feature type="region of interest" description="Disordered" evidence="1">
    <location>
        <begin position="1"/>
        <end position="68"/>
    </location>
</feature>
<feature type="compositionally biased region" description="Basic and acidic residues" evidence="1">
    <location>
        <begin position="12"/>
        <end position="21"/>
    </location>
</feature>
<feature type="compositionally biased region" description="Low complexity" evidence="1">
    <location>
        <begin position="128"/>
        <end position="138"/>
    </location>
</feature>
<dbReference type="Proteomes" id="UP001279734">
    <property type="component" value="Unassembled WGS sequence"/>
</dbReference>
<protein>
    <submittedName>
        <fullName evidence="2">Uncharacterized protein</fullName>
    </submittedName>
</protein>
<feature type="region of interest" description="Disordered" evidence="1">
    <location>
        <begin position="85"/>
        <end position="105"/>
    </location>
</feature>
<evidence type="ECO:0000313" key="3">
    <source>
        <dbReference type="Proteomes" id="UP001279734"/>
    </source>
</evidence>
<feature type="region of interest" description="Disordered" evidence="1">
    <location>
        <begin position="128"/>
        <end position="179"/>
    </location>
</feature>
<gene>
    <name evidence="2" type="ORF">Nepgr_003782</name>
</gene>
<keyword evidence="3" id="KW-1185">Reference proteome</keyword>